<gene>
    <name evidence="1" type="ORF">QR98_0100000</name>
</gene>
<evidence type="ECO:0000313" key="1">
    <source>
        <dbReference type="EMBL" id="KPM11430.1"/>
    </source>
</evidence>
<name>A0A132ALV9_SARSC</name>
<accession>A0A132ALV9</accession>
<reference evidence="1 2" key="1">
    <citation type="journal article" date="2015" name="Parasit. Vectors">
        <title>Draft genome of the scabies mite.</title>
        <authorList>
            <person name="Rider S.D.Jr."/>
            <person name="Morgan M.S."/>
            <person name="Arlian L.G."/>
        </authorList>
    </citation>
    <scope>NUCLEOTIDE SEQUENCE [LARGE SCALE GENOMIC DNA]</scope>
    <source>
        <strain evidence="1">Arlian Lab</strain>
    </source>
</reference>
<protein>
    <submittedName>
        <fullName evidence="1">Uncharacterized protein</fullName>
    </submittedName>
</protein>
<evidence type="ECO:0000313" key="2">
    <source>
        <dbReference type="Proteomes" id="UP000616769"/>
    </source>
</evidence>
<dbReference type="AlphaFoldDB" id="A0A132ALV9"/>
<proteinExistence type="predicted"/>
<sequence length="68" mass="7724">MCLICNKYEKLLFHIATAIVDRKYLESIVVDYDQTRPQSIDSVGSNQLATHNALVSKQHPVQSNELVH</sequence>
<dbReference type="Proteomes" id="UP000616769">
    <property type="component" value="Unassembled WGS sequence"/>
</dbReference>
<dbReference type="VEuPathDB" id="VectorBase:SSCA005491"/>
<comment type="caution">
    <text evidence="1">The sequence shown here is derived from an EMBL/GenBank/DDBJ whole genome shotgun (WGS) entry which is preliminary data.</text>
</comment>
<organism evidence="1 2">
    <name type="scientific">Sarcoptes scabiei</name>
    <name type="common">Itch mite</name>
    <name type="synonym">Acarus scabiei</name>
    <dbReference type="NCBI Taxonomy" id="52283"/>
    <lineage>
        <taxon>Eukaryota</taxon>
        <taxon>Metazoa</taxon>
        <taxon>Ecdysozoa</taxon>
        <taxon>Arthropoda</taxon>
        <taxon>Chelicerata</taxon>
        <taxon>Arachnida</taxon>
        <taxon>Acari</taxon>
        <taxon>Acariformes</taxon>
        <taxon>Sarcoptiformes</taxon>
        <taxon>Astigmata</taxon>
        <taxon>Psoroptidia</taxon>
        <taxon>Sarcoptoidea</taxon>
        <taxon>Sarcoptidae</taxon>
        <taxon>Sarcoptinae</taxon>
        <taxon>Sarcoptes</taxon>
    </lineage>
</organism>
<dbReference type="EMBL" id="JXLN01017174">
    <property type="protein sequence ID" value="KPM11430.1"/>
    <property type="molecule type" value="Genomic_DNA"/>
</dbReference>